<name>A0A7N2LKF0_QUELO</name>
<organism evidence="2 3">
    <name type="scientific">Quercus lobata</name>
    <name type="common">Valley oak</name>
    <dbReference type="NCBI Taxonomy" id="97700"/>
    <lineage>
        <taxon>Eukaryota</taxon>
        <taxon>Viridiplantae</taxon>
        <taxon>Streptophyta</taxon>
        <taxon>Embryophyta</taxon>
        <taxon>Tracheophyta</taxon>
        <taxon>Spermatophyta</taxon>
        <taxon>Magnoliopsida</taxon>
        <taxon>eudicotyledons</taxon>
        <taxon>Gunneridae</taxon>
        <taxon>Pentapetalae</taxon>
        <taxon>rosids</taxon>
        <taxon>fabids</taxon>
        <taxon>Fagales</taxon>
        <taxon>Fagaceae</taxon>
        <taxon>Quercus</taxon>
    </lineage>
</organism>
<accession>A0A7N2LKF0</accession>
<proteinExistence type="predicted"/>
<keyword evidence="3" id="KW-1185">Reference proteome</keyword>
<evidence type="ECO:0000259" key="1">
    <source>
        <dbReference type="Pfam" id="PF14244"/>
    </source>
</evidence>
<evidence type="ECO:0000313" key="2">
    <source>
        <dbReference type="EnsemblPlants" id="QL04p083163:mrna"/>
    </source>
</evidence>
<reference evidence="2" key="2">
    <citation type="submission" date="2021-01" db="UniProtKB">
        <authorList>
            <consortium name="EnsemblPlants"/>
        </authorList>
    </citation>
    <scope>IDENTIFICATION</scope>
</reference>
<sequence>MKMALNAKNKPGFIDGSITKPTESQSDAQLWDCCNDMVLSWILNSIDKNLVASLIFHDSAQTVWLDLEAHFSQNPLPFVSKVYSILHQEEKQRRLHLPTPNSDAIVMFVNSNFCSNFFTESKGRGRGRPKCGRFGALGHWKDTRYNAIPGLSAKQYRQLMDFLSSTNSTSANFTGNLASCNLVSSPNNSECVIDTGDGIYISVECVEHKEVARPKYARAVELD</sequence>
<dbReference type="AlphaFoldDB" id="A0A7N2LKF0"/>
<dbReference type="PANTHER" id="PTHR37610:SF100">
    <property type="entry name" value="COPIA-LIKE POLYPROTEIN_RETROTRANSPOSON"/>
    <property type="match status" value="1"/>
</dbReference>
<dbReference type="InParanoid" id="A0A7N2LKF0"/>
<dbReference type="Proteomes" id="UP000594261">
    <property type="component" value="Chromosome 4"/>
</dbReference>
<feature type="domain" description="Retrotransposon Copia-like N-terminal" evidence="1">
    <location>
        <begin position="1"/>
        <end position="22"/>
    </location>
</feature>
<dbReference type="EnsemblPlants" id="QL04p083163:mrna">
    <property type="protein sequence ID" value="QL04p083163:mrna"/>
    <property type="gene ID" value="QL04p083163"/>
</dbReference>
<dbReference type="InterPro" id="IPR029472">
    <property type="entry name" value="Copia-like_N"/>
</dbReference>
<dbReference type="PANTHER" id="PTHR37610">
    <property type="entry name" value="CCHC-TYPE DOMAIN-CONTAINING PROTEIN"/>
    <property type="match status" value="1"/>
</dbReference>
<dbReference type="EMBL" id="LRBV02000004">
    <property type="status" value="NOT_ANNOTATED_CDS"/>
    <property type="molecule type" value="Genomic_DNA"/>
</dbReference>
<evidence type="ECO:0000313" key="3">
    <source>
        <dbReference type="Proteomes" id="UP000594261"/>
    </source>
</evidence>
<dbReference type="Gramene" id="QL04p083163:mrna">
    <property type="protein sequence ID" value="QL04p083163:mrna"/>
    <property type="gene ID" value="QL04p083163"/>
</dbReference>
<reference evidence="2 3" key="1">
    <citation type="journal article" date="2016" name="G3 (Bethesda)">
        <title>First Draft Assembly and Annotation of the Genome of a California Endemic Oak Quercus lobata Nee (Fagaceae).</title>
        <authorList>
            <person name="Sork V.L."/>
            <person name="Fitz-Gibbon S.T."/>
            <person name="Puiu D."/>
            <person name="Crepeau M."/>
            <person name="Gugger P.F."/>
            <person name="Sherman R."/>
            <person name="Stevens K."/>
            <person name="Langley C.H."/>
            <person name="Pellegrini M."/>
            <person name="Salzberg S.L."/>
        </authorList>
    </citation>
    <scope>NUCLEOTIDE SEQUENCE [LARGE SCALE GENOMIC DNA]</scope>
    <source>
        <strain evidence="2 3">cv. SW786</strain>
    </source>
</reference>
<protein>
    <recommendedName>
        <fullName evidence="1">Retrotransposon Copia-like N-terminal domain-containing protein</fullName>
    </recommendedName>
</protein>
<dbReference type="Pfam" id="PF14244">
    <property type="entry name" value="Retrotran_gag_3"/>
    <property type="match status" value="1"/>
</dbReference>